<feature type="domain" description="Heterokaryon incompatibility" evidence="1">
    <location>
        <begin position="136"/>
        <end position="291"/>
    </location>
</feature>
<accession>A0A2C5XKA6</accession>
<dbReference type="OrthoDB" id="4928203at2759"/>
<dbReference type="AlphaFoldDB" id="A0A2C5XKA6"/>
<gene>
    <name evidence="2" type="ORF">CDD82_4481</name>
</gene>
<keyword evidence="3" id="KW-1185">Reference proteome</keyword>
<dbReference type="PANTHER" id="PTHR33112:SF16">
    <property type="entry name" value="HETEROKARYON INCOMPATIBILITY DOMAIN-CONTAINING PROTEIN"/>
    <property type="match status" value="1"/>
</dbReference>
<comment type="caution">
    <text evidence="2">The sequence shown here is derived from an EMBL/GenBank/DDBJ whole genome shotgun (WGS) entry which is preliminary data.</text>
</comment>
<dbReference type="Proteomes" id="UP000224854">
    <property type="component" value="Unassembled WGS sequence"/>
</dbReference>
<reference evidence="2 3" key="1">
    <citation type="submission" date="2017-06" db="EMBL/GenBank/DDBJ databases">
        <title>Ant-infecting Ophiocordyceps genomes reveal a high diversity of potential behavioral manipulation genes and a possible major role for enterotoxins.</title>
        <authorList>
            <person name="De Bekker C."/>
            <person name="Evans H.C."/>
            <person name="Brachmann A."/>
            <person name="Hughes D.P."/>
        </authorList>
    </citation>
    <scope>NUCLEOTIDE SEQUENCE [LARGE SCALE GENOMIC DNA]</scope>
    <source>
        <strain evidence="2 3">1348a</strain>
    </source>
</reference>
<proteinExistence type="predicted"/>
<sequence length="601" mass="69541">MRQRCKLCDFWGVTEEDLVDLRNEELDYFSFLTIEKEKAERPVFRVDVYTNQEKISWCSLREDTGRHPVFEESNNGPQTWSTIDTWMSTCLESHNRCNKTEPLTQNPTRLLKINTLRSPYTFRLTLGSDCPDKAQYLALSYCWGSGAIDDNLRLLKETEEQLSQEQPVDILPRTFRDAIGVAKHFQVDYIWIDRLCIPQDSVQDWHREASSMQTVYKNAYVGICALSAQDDNSGCFFTREPARVRKHIVRLKPQESGAEEELILNCPRLRSEWSHFFRDEAAIQRAWIFQERLLAPRTLYFGRDLVFWECRETSCCEIYPKGIPQHHSDVESLRHPPLWKNLLEVTPRGGGNDPCQHLMQYWYDIIEEYSKLKLSHGCDKLVAVSGLANDMQAELQQLSPGPHHYLAGLWEETLIESLDWKSRDNESERCSQFRAPSWSWACLDGAVAFSWSKRNDSMSLTRLASLVSVEMTHKDTGEMTSGVLTLRGPRAVAQVHEATKEKKKYLLSRIQMPDDGHHVRLESEHDSIVWFDTLGDVVKEFHILWLLHNSRVLEDAYVSGIALLPVAENTFRRVGWSKTYCSEKDKTDLIGQLPIVDTVII</sequence>
<dbReference type="InterPro" id="IPR010730">
    <property type="entry name" value="HET"/>
</dbReference>
<dbReference type="Pfam" id="PF06985">
    <property type="entry name" value="HET"/>
    <property type="match status" value="1"/>
</dbReference>
<evidence type="ECO:0000259" key="1">
    <source>
        <dbReference type="Pfam" id="PF06985"/>
    </source>
</evidence>
<protein>
    <recommendedName>
        <fullName evidence="1">Heterokaryon incompatibility domain-containing protein</fullName>
    </recommendedName>
</protein>
<evidence type="ECO:0000313" key="2">
    <source>
        <dbReference type="EMBL" id="PHH75339.1"/>
    </source>
</evidence>
<evidence type="ECO:0000313" key="3">
    <source>
        <dbReference type="Proteomes" id="UP000224854"/>
    </source>
</evidence>
<name>A0A2C5XKA6_9HYPO</name>
<dbReference type="EMBL" id="NJEU01000377">
    <property type="protein sequence ID" value="PHH75339.1"/>
    <property type="molecule type" value="Genomic_DNA"/>
</dbReference>
<organism evidence="2 3">
    <name type="scientific">Ophiocordyceps australis</name>
    <dbReference type="NCBI Taxonomy" id="1399860"/>
    <lineage>
        <taxon>Eukaryota</taxon>
        <taxon>Fungi</taxon>
        <taxon>Dikarya</taxon>
        <taxon>Ascomycota</taxon>
        <taxon>Pezizomycotina</taxon>
        <taxon>Sordariomycetes</taxon>
        <taxon>Hypocreomycetidae</taxon>
        <taxon>Hypocreales</taxon>
        <taxon>Ophiocordycipitaceae</taxon>
        <taxon>Ophiocordyceps</taxon>
    </lineage>
</organism>
<dbReference type="PANTHER" id="PTHR33112">
    <property type="entry name" value="DOMAIN PROTEIN, PUTATIVE-RELATED"/>
    <property type="match status" value="1"/>
</dbReference>